<dbReference type="Proteomes" id="UP000094893">
    <property type="component" value="Unassembled WGS sequence"/>
</dbReference>
<comment type="caution">
    <text evidence="2">The sequence shown here is derived from an EMBL/GenBank/DDBJ whole genome shotgun (WGS) entry which is preliminary data.</text>
</comment>
<feature type="transmembrane region" description="Helical" evidence="1">
    <location>
        <begin position="12"/>
        <end position="32"/>
    </location>
</feature>
<feature type="transmembrane region" description="Helical" evidence="1">
    <location>
        <begin position="133"/>
        <end position="160"/>
    </location>
</feature>
<feature type="transmembrane region" description="Helical" evidence="1">
    <location>
        <begin position="63"/>
        <end position="81"/>
    </location>
</feature>
<accession>A0A1C2J9L2</accession>
<keyword evidence="1" id="KW-0472">Membrane</keyword>
<proteinExistence type="predicted"/>
<gene>
    <name evidence="2" type="ORF">A6P07_02690</name>
</gene>
<evidence type="ECO:0000256" key="1">
    <source>
        <dbReference type="SAM" id="Phobius"/>
    </source>
</evidence>
<organism evidence="2 3">
    <name type="scientific">Acidithiobacillus thiooxidans</name>
    <name type="common">Thiobacillus thiooxidans</name>
    <dbReference type="NCBI Taxonomy" id="930"/>
    <lineage>
        <taxon>Bacteria</taxon>
        <taxon>Pseudomonadati</taxon>
        <taxon>Pseudomonadota</taxon>
        <taxon>Acidithiobacillia</taxon>
        <taxon>Acidithiobacillales</taxon>
        <taxon>Acidithiobacillaceae</taxon>
        <taxon>Acidithiobacillus</taxon>
    </lineage>
</organism>
<dbReference type="EMBL" id="LWSA01000028">
    <property type="protein sequence ID" value="OCX76219.1"/>
    <property type="molecule type" value="Genomic_DNA"/>
</dbReference>
<feature type="transmembrane region" description="Helical" evidence="1">
    <location>
        <begin position="93"/>
        <end position="113"/>
    </location>
</feature>
<dbReference type="AlphaFoldDB" id="A0A1C2J9L2"/>
<evidence type="ECO:0000313" key="3">
    <source>
        <dbReference type="Proteomes" id="UP000094893"/>
    </source>
</evidence>
<reference evidence="2 3" key="1">
    <citation type="journal article" date="2016" name="Int. J. Mol. Sci.">
        <title>Comparative genomics of the extreme acidophile Acidithiobacillus thiooxidans reveals intraspecific divergence and niche adaptation.</title>
        <authorList>
            <person name="Zhang X."/>
            <person name="Feng X."/>
            <person name="Tao J."/>
            <person name="Ma L."/>
            <person name="Xiao Y."/>
            <person name="Liang Y."/>
            <person name="Liu X."/>
            <person name="Yin H."/>
        </authorList>
    </citation>
    <scope>NUCLEOTIDE SEQUENCE [LARGE SCALE GENOMIC DNA]</scope>
    <source>
        <strain evidence="2 3">A02</strain>
    </source>
</reference>
<sequence>MHYLSDVRLLGFTIFGFWVPIIFWSGYAMFFAKGICKDFVLMGIASLMLTFCISRDLPGFGPTFGLTDYAYLTVIPAYFLSKRTTATYLQIGGVTYFTTLLSDVVGVPSAEGLHSGWMPLLLMTEPYHMQLSFLHGIGGAGLLDGLCIAPLAAMLLVWLFRRSGVVEAAEAFGHKYSTHAGS</sequence>
<evidence type="ECO:0000313" key="2">
    <source>
        <dbReference type="EMBL" id="OCX76219.1"/>
    </source>
</evidence>
<dbReference type="RefSeq" id="WP_024893296.1">
    <property type="nucleotide sequence ID" value="NZ_LWRZ01000232.1"/>
</dbReference>
<protein>
    <submittedName>
        <fullName evidence="2">Uncharacterized protein</fullName>
    </submittedName>
</protein>
<keyword evidence="1" id="KW-0812">Transmembrane</keyword>
<name>A0A1C2J9L2_ACITH</name>
<keyword evidence="1" id="KW-1133">Transmembrane helix</keyword>